<reference evidence="1" key="1">
    <citation type="submission" date="2021-01" db="EMBL/GenBank/DDBJ databases">
        <title>Draft genome of Pantoea agglomerans Eh 335.</title>
        <authorList>
            <person name="Emsley S.A."/>
            <person name="Oline D.K."/>
            <person name="Saw J.H."/>
            <person name="Ushijima B."/>
            <person name="Videau P."/>
            <person name="Koyack M.J."/>
        </authorList>
    </citation>
    <scope>NUCLEOTIDE SEQUENCE</scope>
    <source>
        <strain evidence="1">Eh 335</strain>
    </source>
</reference>
<comment type="caution">
    <text evidence="1">The sequence shown here is derived from an EMBL/GenBank/DDBJ whole genome shotgun (WGS) entry which is preliminary data.</text>
</comment>
<keyword evidence="2" id="KW-1185">Reference proteome</keyword>
<organism evidence="1 2">
    <name type="scientific">Enterobacter agglomerans</name>
    <name type="common">Erwinia herbicola</name>
    <name type="synonym">Pantoea agglomerans</name>
    <dbReference type="NCBI Taxonomy" id="549"/>
    <lineage>
        <taxon>Bacteria</taxon>
        <taxon>Pseudomonadati</taxon>
        <taxon>Pseudomonadota</taxon>
        <taxon>Gammaproteobacteria</taxon>
        <taxon>Enterobacterales</taxon>
        <taxon>Erwiniaceae</taxon>
        <taxon>Pantoea</taxon>
        <taxon>Pantoea agglomerans group</taxon>
    </lineage>
</organism>
<gene>
    <name evidence="1" type="ORF">JJL49_12620</name>
</gene>
<dbReference type="Proteomes" id="UP000633731">
    <property type="component" value="Unassembled WGS sequence"/>
</dbReference>
<evidence type="ECO:0000313" key="2">
    <source>
        <dbReference type="Proteomes" id="UP000633731"/>
    </source>
</evidence>
<proteinExistence type="predicted"/>
<evidence type="ECO:0000313" key="1">
    <source>
        <dbReference type="EMBL" id="MBK4726077.1"/>
    </source>
</evidence>
<sequence length="394" mass="42901">MEKFDVIVVGAGAAGLFCAAQAGQKGLRVLLIDNGKKAGRKILMSGGGRCNFTNLYTEPAAYLSHNPHFCKSALARYTQWDFIDLINRHGIAWHEKTLGQLFCDDSAQQVVDLLLKECEDGQVTLRLRSEVVSVTRDDSGYTLQLNGAEVQAEKLVIASGGLSMPGLGASPFGYKMAEQFGLKVFPTRAGLVPFTLHKPLLEQLQTLSGVSVPSVLTAEDGTVFKEALLFTHRGLSGPAVLQLSSYWLPGEFVTVNLSPGQDIDAFINDERNSHPNQSLKNTLAKLLPKRLVECLQLLGTVPECTLKQLNSRQQADLATALHQWRVQPNGTEGYRTAEVTLGGVDTTQLSSKTMEARDVPGLYFIGEVVDVTGWLGGYNFQWAWSSAWACAQAL</sequence>
<protein>
    <submittedName>
        <fullName evidence="1">NAD(P)/FAD-dependent oxidoreductase</fullName>
    </submittedName>
</protein>
<accession>A0ACC5RNM6</accession>
<name>A0ACC5RNM6_ENTAG</name>
<dbReference type="EMBL" id="JAEOXF010000007">
    <property type="protein sequence ID" value="MBK4726077.1"/>
    <property type="molecule type" value="Genomic_DNA"/>
</dbReference>